<evidence type="ECO:0000256" key="14">
    <source>
        <dbReference type="SAM" id="MobiDB-lite"/>
    </source>
</evidence>
<evidence type="ECO:0000256" key="13">
    <source>
        <dbReference type="RuleBase" id="RU362092"/>
    </source>
</evidence>
<dbReference type="GO" id="GO:0008270">
    <property type="term" value="F:zinc ion binding"/>
    <property type="evidence" value="ECO:0007669"/>
    <property type="project" value="UniProtKB-KW"/>
</dbReference>
<evidence type="ECO:0000259" key="15">
    <source>
        <dbReference type="PROSITE" id="PS50158"/>
    </source>
</evidence>
<feature type="region of interest" description="Disordered" evidence="14">
    <location>
        <begin position="762"/>
        <end position="860"/>
    </location>
</feature>
<dbReference type="InterPro" id="IPR013498">
    <property type="entry name" value="Topo_IA_Znf"/>
</dbReference>
<keyword evidence="10 13" id="KW-0413">Isomerase</keyword>
<dbReference type="Gene3D" id="3.40.50.140">
    <property type="match status" value="1"/>
</dbReference>
<dbReference type="InterPro" id="IPR010666">
    <property type="entry name" value="Znf_GRF"/>
</dbReference>
<dbReference type="FunFam" id="1.10.460.10:FF:000003">
    <property type="entry name" value="DNA topoisomerase"/>
    <property type="match status" value="1"/>
</dbReference>
<evidence type="ECO:0000256" key="1">
    <source>
        <dbReference type="ARBA" id="ARBA00000213"/>
    </source>
</evidence>
<organism evidence="19 20">
    <name type="scientific">Daphnia sinensis</name>
    <dbReference type="NCBI Taxonomy" id="1820382"/>
    <lineage>
        <taxon>Eukaryota</taxon>
        <taxon>Metazoa</taxon>
        <taxon>Ecdysozoa</taxon>
        <taxon>Arthropoda</taxon>
        <taxon>Crustacea</taxon>
        <taxon>Branchiopoda</taxon>
        <taxon>Diplostraca</taxon>
        <taxon>Cladocera</taxon>
        <taxon>Anomopoda</taxon>
        <taxon>Daphniidae</taxon>
        <taxon>Daphnia</taxon>
        <taxon>Daphnia similis group</taxon>
    </lineage>
</organism>
<feature type="region of interest" description="Disordered" evidence="14">
    <location>
        <begin position="411"/>
        <end position="430"/>
    </location>
</feature>
<feature type="domain" description="Topo IA-type catalytic" evidence="18">
    <location>
        <begin position="203"/>
        <end position="624"/>
    </location>
</feature>
<evidence type="ECO:0000259" key="18">
    <source>
        <dbReference type="PROSITE" id="PS52039"/>
    </source>
</evidence>
<dbReference type="InterPro" id="IPR034144">
    <property type="entry name" value="TOPRIM_TopoIII"/>
</dbReference>
<comment type="function">
    <text evidence="11">Releases the supercoiling and torsional tension of DNA introduced during the DNA replication and transcription by transiently cleaving and rejoining one strand of the DNA duplex. Introduces a single-strand break via transesterification at a target site in duplex DNA. The scissile phosphodiester is attacked by the catalytic tyrosine of the enzyme, resulting in the formation of a DNA-(5'-phosphotyrosyl)-enzyme intermediate and the expulsion of a 3'-OH DNA strand. The free DNA strand than undergoes passage around the unbroken strand thus removing DNA supercoils. Finally, in the religation step, the DNA 3'-OH attacks the covalent intermediate to expel the active-site tyrosine and restore the DNA phosphodiester backbone. Weakly relaxes negative supercoils and displays a distinct preference for binding single-stranded DNA.</text>
</comment>
<dbReference type="PROSITE" id="PS00396">
    <property type="entry name" value="TOPO_IA_1"/>
    <property type="match status" value="1"/>
</dbReference>
<dbReference type="PANTHER" id="PTHR11390:SF21">
    <property type="entry name" value="DNA TOPOISOMERASE 3-ALPHA"/>
    <property type="match status" value="1"/>
</dbReference>
<dbReference type="Pfam" id="PF01131">
    <property type="entry name" value="Topoisom_bac"/>
    <property type="match status" value="1"/>
</dbReference>
<dbReference type="InterPro" id="IPR000380">
    <property type="entry name" value="Topo_IA"/>
</dbReference>
<evidence type="ECO:0000259" key="16">
    <source>
        <dbReference type="PROSITE" id="PS50880"/>
    </source>
</evidence>
<dbReference type="CDD" id="cd03362">
    <property type="entry name" value="TOPRIM_TopoIA_TopoIII"/>
    <property type="match status" value="1"/>
</dbReference>
<keyword evidence="6 12" id="KW-0863">Zinc-finger</keyword>
<feature type="compositionally biased region" description="Polar residues" evidence="14">
    <location>
        <begin position="946"/>
        <end position="956"/>
    </location>
</feature>
<dbReference type="Pfam" id="PF06839">
    <property type="entry name" value="Zn_ribbon_GRF"/>
    <property type="match status" value="2"/>
</dbReference>
<dbReference type="CDD" id="cd00186">
    <property type="entry name" value="TOP1Ac"/>
    <property type="match status" value="1"/>
</dbReference>
<dbReference type="InterPro" id="IPR013824">
    <property type="entry name" value="Topo_IA_cen_sub1"/>
</dbReference>
<comment type="caution">
    <text evidence="19">The sequence shown here is derived from an EMBL/GenBank/DDBJ whole genome shotgun (WGS) entry which is preliminary data.</text>
</comment>
<evidence type="ECO:0000256" key="12">
    <source>
        <dbReference type="PROSITE-ProRule" id="PRU00047"/>
    </source>
</evidence>
<evidence type="ECO:0000256" key="3">
    <source>
        <dbReference type="ARBA" id="ARBA00012891"/>
    </source>
</evidence>
<dbReference type="InterPro" id="IPR013825">
    <property type="entry name" value="Topo_IA_cen_sub2"/>
</dbReference>
<evidence type="ECO:0000256" key="5">
    <source>
        <dbReference type="ARBA" id="ARBA00022737"/>
    </source>
</evidence>
<dbReference type="InterPro" id="IPR006171">
    <property type="entry name" value="TOPRIM_dom"/>
</dbReference>
<proteinExistence type="inferred from homology"/>
<dbReference type="InterPro" id="IPR013826">
    <property type="entry name" value="Topo_IA_cen_sub3"/>
</dbReference>
<evidence type="ECO:0000256" key="4">
    <source>
        <dbReference type="ARBA" id="ARBA00022723"/>
    </source>
</evidence>
<comment type="function">
    <text evidence="13">Introduces a single-strand break via transesterification at a target site in duplex DNA. Releases the supercoiling and torsional tension of DNA introduced during the DNA replication and transcription by transiently cleaving and rejoining one strand of the DNA duplex. The scissile phosphodiester is attacked by the catalytic tyrosine of the enzyme, resulting in the formation of a DNA-(5'-phosphotyrosyl)-enzyme intermediate and the expulsion of a 3'-OH DNA strand.</text>
</comment>
<dbReference type="PROSITE" id="PS51999">
    <property type="entry name" value="ZF_GRF"/>
    <property type="match status" value="2"/>
</dbReference>
<comment type="catalytic activity">
    <reaction evidence="1 13">
        <text>ATP-independent breakage of single-stranded DNA, followed by passage and rejoining.</text>
        <dbReference type="EC" id="5.6.2.1"/>
    </reaction>
</comment>
<evidence type="ECO:0000313" key="19">
    <source>
        <dbReference type="EMBL" id="KAI9564354.1"/>
    </source>
</evidence>
<dbReference type="FunFam" id="1.10.290.10:FF:000001">
    <property type="entry name" value="DNA topoisomerase"/>
    <property type="match status" value="1"/>
</dbReference>
<reference evidence="19 20" key="1">
    <citation type="submission" date="2022-05" db="EMBL/GenBank/DDBJ databases">
        <title>A multi-omics perspective on studying reproductive biology in Daphnia sinensis.</title>
        <authorList>
            <person name="Jia J."/>
        </authorList>
    </citation>
    <scope>NUCLEOTIDE SEQUENCE [LARGE SCALE GENOMIC DNA]</scope>
    <source>
        <strain evidence="19 20">WSL</strain>
    </source>
</reference>
<protein>
    <recommendedName>
        <fullName evidence="3 13">DNA topoisomerase</fullName>
        <ecNumber evidence="3 13">5.6.2.1</ecNumber>
    </recommendedName>
</protein>
<dbReference type="GO" id="GO:0006265">
    <property type="term" value="P:DNA topological change"/>
    <property type="evidence" value="ECO:0007669"/>
    <property type="project" value="InterPro"/>
</dbReference>
<dbReference type="Gene3D" id="1.10.460.10">
    <property type="entry name" value="Topoisomerase I, domain 2"/>
    <property type="match status" value="1"/>
</dbReference>
<feature type="compositionally biased region" description="Basic and acidic residues" evidence="14">
    <location>
        <begin position="1064"/>
        <end position="1076"/>
    </location>
</feature>
<dbReference type="PROSITE" id="PS52039">
    <property type="entry name" value="TOPO_IA_2"/>
    <property type="match status" value="1"/>
</dbReference>
<feature type="domain" description="Toprim" evidence="16">
    <location>
        <begin position="41"/>
        <end position="185"/>
    </location>
</feature>
<dbReference type="SMART" id="SM00436">
    <property type="entry name" value="TOP1Bc"/>
    <property type="match status" value="1"/>
</dbReference>
<evidence type="ECO:0000256" key="10">
    <source>
        <dbReference type="ARBA" id="ARBA00023235"/>
    </source>
</evidence>
<keyword evidence="5" id="KW-0677">Repeat</keyword>
<dbReference type="Pfam" id="PF01751">
    <property type="entry name" value="Toprim"/>
    <property type="match status" value="1"/>
</dbReference>
<evidence type="ECO:0000256" key="8">
    <source>
        <dbReference type="ARBA" id="ARBA00023029"/>
    </source>
</evidence>
<dbReference type="InterPro" id="IPR003602">
    <property type="entry name" value="Topo_IA_DNA-bd_dom"/>
</dbReference>
<feature type="domain" description="GRF-type" evidence="17">
    <location>
        <begin position="961"/>
        <end position="1004"/>
    </location>
</feature>
<comment type="similarity">
    <text evidence="2 13">Belongs to the type IA topoisomerase family.</text>
</comment>
<dbReference type="Gene3D" id="1.10.290.10">
    <property type="entry name" value="Topoisomerase I, domain 4"/>
    <property type="match status" value="1"/>
</dbReference>
<dbReference type="InterPro" id="IPR003601">
    <property type="entry name" value="Topo_IA_2"/>
</dbReference>
<keyword evidence="8 13" id="KW-0799">Topoisomerase</keyword>
<dbReference type="Pfam" id="PF01396">
    <property type="entry name" value="Zn_ribbon_Top1"/>
    <property type="match status" value="1"/>
</dbReference>
<evidence type="ECO:0000256" key="9">
    <source>
        <dbReference type="ARBA" id="ARBA00023125"/>
    </source>
</evidence>
<feature type="domain" description="GRF-type" evidence="17">
    <location>
        <begin position="885"/>
        <end position="926"/>
    </location>
</feature>
<dbReference type="EC" id="5.6.2.1" evidence="3 13"/>
<feature type="domain" description="CCHC-type" evidence="15">
    <location>
        <begin position="1057"/>
        <end position="1074"/>
    </location>
</feature>
<keyword evidence="9 13" id="KW-0238">DNA-binding</keyword>
<dbReference type="InterPro" id="IPR013497">
    <property type="entry name" value="Topo_IA_cen"/>
</dbReference>
<name>A0AAD5L314_9CRUS</name>
<evidence type="ECO:0000256" key="7">
    <source>
        <dbReference type="ARBA" id="ARBA00022833"/>
    </source>
</evidence>
<sequence>MLLFPCLKLFPRSKQVQFNVVEFIRCCKTYAESANTCRMVQVLNVAEKNDAAKNIAELLSRGRMNRREGRSKFNKIYEFEHNLFNQTVKMVVTSVSGHLLSSDFVGNYKKWQGVNPVALFEAPIHKFCSEDYQNIKRTLEDETKKSKYLIIWTDCDREGENIGYEIIQVCQAIKPNIGVYRAKFSEITYQSVSRALQNLGRPNKNVSDAVDVRIELDLRIGAAFTRFQTLRLQKVFPNNLGQSMISYGSCQFPTLGFIVERYKAIEDFIDEKFWKLKVVWELNEEERVEFLWKRHHLFNQTVVQILLEKCRENPEADIVKVQTKNKSKWRPLPLDTVELEKLASRKLRINAKETMKIAEKLYTQGYISYPRTETNIFPKELDLVPLVQCQTADPSWGGFAQRVLDEGLNPRHGKKSDQAHPPIHPTKYAGNLTNENERKLYEFIVRHFLACVSKDAQGYETVAEIQIQEEGFVASGLQIVARNYLEVYPYERWSDRSLPLLNQGERFTPTSITMEEGATSPPQLLSEADLISLMEKHGIGTDATHADHIETIKARQYAGVQADGRFLPCSLGMGLVQGYDAMGIALSKPNLRAELEADLKRVCDGERSPNEVLREQIDRYREVFVQAVAQVMKIDEALSVFFDEERQEAPAPYPDAGPDGNTNYCKCPSCNLDITLRRKKDNNGFFLSCMGYPQCKNAIWLPAAVQQVEIDDQTCRVCPSHPPLLRFKFSPSAYAPFYLDNHHGCIGGCDPNFMELLGIRPLSSQPRNQNNPQSNNTRTANESRNSSGYVSGSQSFASSANSTRSSGVGVVTTSFPPPRPQAQPRPATSTNTRTVSGSSNRNTRPPVPPVAPAANQSHASSQLYFRQPVPLPQRSENNSDTVIVCNCSQDALLLTVRKEGPNTGRQFYKCAKQQGGCDFFLWADTPAPVPSSSGAGEATYRPPAARNQQTNDGNSETCCNCDGGREPATIRTTQKPGPNCGRQFYCCGKPREVQCNFFKWVDDSGASGDGFDQGPQEAFGRGGAGSSRGTNSSRGRGRGRGRGSSNVTSTTGERRARKCGNCDQEGHTRNHCPDIE</sequence>
<dbReference type="PANTHER" id="PTHR11390">
    <property type="entry name" value="PROKARYOTIC DNA TOPOISOMERASE"/>
    <property type="match status" value="1"/>
</dbReference>
<dbReference type="PROSITE" id="PS50158">
    <property type="entry name" value="ZF_CCHC"/>
    <property type="match status" value="1"/>
</dbReference>
<dbReference type="GO" id="GO:0003917">
    <property type="term" value="F:DNA topoisomerase type I (single strand cut, ATP-independent) activity"/>
    <property type="evidence" value="ECO:0007669"/>
    <property type="project" value="UniProtKB-EC"/>
</dbReference>
<dbReference type="PRINTS" id="PR00417">
    <property type="entry name" value="PRTPISMRASEI"/>
</dbReference>
<feature type="region of interest" description="Disordered" evidence="14">
    <location>
        <begin position="930"/>
        <end position="956"/>
    </location>
</feature>
<dbReference type="SUPFAM" id="SSF56712">
    <property type="entry name" value="Prokaryotic type I DNA topoisomerase"/>
    <property type="match status" value="1"/>
</dbReference>
<feature type="compositionally biased region" description="Low complexity" evidence="14">
    <location>
        <begin position="763"/>
        <end position="809"/>
    </location>
</feature>
<feature type="region of interest" description="Disordered" evidence="14">
    <location>
        <begin position="1006"/>
        <end position="1076"/>
    </location>
</feature>
<keyword evidence="20" id="KW-1185">Reference proteome</keyword>
<keyword evidence="4" id="KW-0479">Metal-binding</keyword>
<dbReference type="SMART" id="SM00437">
    <property type="entry name" value="TOP1Ac"/>
    <property type="match status" value="1"/>
</dbReference>
<dbReference type="GO" id="GO:0003677">
    <property type="term" value="F:DNA binding"/>
    <property type="evidence" value="ECO:0007669"/>
    <property type="project" value="UniProtKB-KW"/>
</dbReference>
<evidence type="ECO:0000259" key="17">
    <source>
        <dbReference type="PROSITE" id="PS51999"/>
    </source>
</evidence>
<dbReference type="GO" id="GO:0005634">
    <property type="term" value="C:nucleus"/>
    <property type="evidence" value="ECO:0007669"/>
    <property type="project" value="TreeGrafter"/>
</dbReference>
<dbReference type="GO" id="GO:0031422">
    <property type="term" value="C:RecQ family helicase-topoisomerase III complex"/>
    <property type="evidence" value="ECO:0007669"/>
    <property type="project" value="TreeGrafter"/>
</dbReference>
<dbReference type="Proteomes" id="UP000820818">
    <property type="component" value="Linkage Group LG1"/>
</dbReference>
<dbReference type="Gene3D" id="2.70.20.10">
    <property type="entry name" value="Topoisomerase I, domain 3"/>
    <property type="match status" value="1"/>
</dbReference>
<dbReference type="FunFam" id="3.40.50.140:FF:000003">
    <property type="entry name" value="DNA topoisomerase"/>
    <property type="match status" value="1"/>
</dbReference>
<gene>
    <name evidence="19" type="ORF">GHT06_008092</name>
</gene>
<keyword evidence="7" id="KW-0862">Zinc</keyword>
<dbReference type="GO" id="GO:0006281">
    <property type="term" value="P:DNA repair"/>
    <property type="evidence" value="ECO:0007669"/>
    <property type="project" value="TreeGrafter"/>
</dbReference>
<dbReference type="InterPro" id="IPR023405">
    <property type="entry name" value="Topo_IA_core_domain"/>
</dbReference>
<evidence type="ECO:0000256" key="2">
    <source>
        <dbReference type="ARBA" id="ARBA00009446"/>
    </source>
</evidence>
<evidence type="ECO:0000313" key="20">
    <source>
        <dbReference type="Proteomes" id="UP000820818"/>
    </source>
</evidence>
<dbReference type="PROSITE" id="PS50880">
    <property type="entry name" value="TOPRIM"/>
    <property type="match status" value="1"/>
</dbReference>
<dbReference type="Gene3D" id="3.30.65.10">
    <property type="entry name" value="Bacterial Topoisomerase I, domain 1"/>
    <property type="match status" value="1"/>
</dbReference>
<dbReference type="EMBL" id="WJBH02000001">
    <property type="protein sequence ID" value="KAI9564354.1"/>
    <property type="molecule type" value="Genomic_DNA"/>
</dbReference>
<dbReference type="InterPro" id="IPR001878">
    <property type="entry name" value="Znf_CCHC"/>
</dbReference>
<accession>A0AAD5L314</accession>
<dbReference type="InterPro" id="IPR023406">
    <property type="entry name" value="Topo_IA_AS"/>
</dbReference>
<feature type="compositionally biased region" description="Polar residues" evidence="14">
    <location>
        <begin position="828"/>
        <end position="843"/>
    </location>
</feature>
<evidence type="ECO:0000256" key="6">
    <source>
        <dbReference type="ARBA" id="ARBA00022771"/>
    </source>
</evidence>
<dbReference type="GO" id="GO:0006310">
    <property type="term" value="P:DNA recombination"/>
    <property type="evidence" value="ECO:0007669"/>
    <property type="project" value="TreeGrafter"/>
</dbReference>
<dbReference type="AlphaFoldDB" id="A0AAD5L314"/>
<evidence type="ECO:0000256" key="11">
    <source>
        <dbReference type="ARBA" id="ARBA00056363"/>
    </source>
</evidence>
<dbReference type="SMART" id="SM00493">
    <property type="entry name" value="TOPRIM"/>
    <property type="match status" value="1"/>
</dbReference>